<dbReference type="Pfam" id="PF01025">
    <property type="entry name" value="GrpE"/>
    <property type="match status" value="1"/>
</dbReference>
<evidence type="ECO:0000256" key="3">
    <source>
        <dbReference type="HAMAP-Rule" id="MF_01151"/>
    </source>
</evidence>
<evidence type="ECO:0000256" key="5">
    <source>
        <dbReference type="SAM" id="Coils"/>
    </source>
</evidence>
<dbReference type="GO" id="GO:0005737">
    <property type="term" value="C:cytoplasm"/>
    <property type="evidence" value="ECO:0007669"/>
    <property type="project" value="UniProtKB-SubCell"/>
</dbReference>
<comment type="subcellular location">
    <subcellularLocation>
        <location evidence="3">Cytoplasm</location>
    </subcellularLocation>
</comment>
<comment type="caution">
    <text evidence="7">The sequence shown here is derived from an EMBL/GenBank/DDBJ whole genome shotgun (WGS) entry which is preliminary data.</text>
</comment>
<organism evidence="7 8">
    <name type="scientific">Candidatus Corynebacterium avicola</name>
    <dbReference type="NCBI Taxonomy" id="2838527"/>
    <lineage>
        <taxon>Bacteria</taxon>
        <taxon>Bacillati</taxon>
        <taxon>Actinomycetota</taxon>
        <taxon>Actinomycetes</taxon>
        <taxon>Mycobacteriales</taxon>
        <taxon>Corynebacteriaceae</taxon>
        <taxon>Corynebacterium</taxon>
    </lineage>
</organism>
<evidence type="ECO:0000256" key="2">
    <source>
        <dbReference type="ARBA" id="ARBA00023186"/>
    </source>
</evidence>
<dbReference type="HAMAP" id="MF_01151">
    <property type="entry name" value="GrpE"/>
    <property type="match status" value="1"/>
</dbReference>
<dbReference type="NCBIfam" id="NF010761">
    <property type="entry name" value="PRK14164.1"/>
    <property type="match status" value="1"/>
</dbReference>
<dbReference type="GO" id="GO:0051082">
    <property type="term" value="F:unfolded protein binding"/>
    <property type="evidence" value="ECO:0007669"/>
    <property type="project" value="TreeGrafter"/>
</dbReference>
<dbReference type="Gene3D" id="3.90.20.20">
    <property type="match status" value="1"/>
</dbReference>
<dbReference type="GO" id="GO:0000774">
    <property type="term" value="F:adenyl-nucleotide exchange factor activity"/>
    <property type="evidence" value="ECO:0007669"/>
    <property type="project" value="InterPro"/>
</dbReference>
<feature type="coiled-coil region" evidence="5">
    <location>
        <begin position="75"/>
        <end position="125"/>
    </location>
</feature>
<keyword evidence="3" id="KW-0963">Cytoplasm</keyword>
<evidence type="ECO:0000313" key="8">
    <source>
        <dbReference type="Proteomes" id="UP000824190"/>
    </source>
</evidence>
<dbReference type="PRINTS" id="PR00773">
    <property type="entry name" value="GRPEPROTEIN"/>
</dbReference>
<reference evidence="7" key="2">
    <citation type="submission" date="2021-04" db="EMBL/GenBank/DDBJ databases">
        <authorList>
            <person name="Gilroy R."/>
        </authorList>
    </citation>
    <scope>NUCLEOTIDE SEQUENCE</scope>
    <source>
        <strain evidence="7">CHK32-1732</strain>
    </source>
</reference>
<proteinExistence type="inferred from homology"/>
<keyword evidence="5" id="KW-0175">Coiled coil</keyword>
<protein>
    <recommendedName>
        <fullName evidence="3">Protein GrpE</fullName>
    </recommendedName>
    <alternativeName>
        <fullName evidence="3">HSP-70 cofactor</fullName>
    </alternativeName>
</protein>
<comment type="similarity">
    <text evidence="1 3 4">Belongs to the GrpE family.</text>
</comment>
<dbReference type="GO" id="GO:0006457">
    <property type="term" value="P:protein folding"/>
    <property type="evidence" value="ECO:0007669"/>
    <property type="project" value="InterPro"/>
</dbReference>
<comment type="function">
    <text evidence="3">Participates actively in the response to hyperosmotic and heat shock by preventing the aggregation of stress-denatured proteins, in association with DnaK and GrpE. It is the nucleotide exchange factor for DnaK and may function as a thermosensor. Unfolded proteins bind initially to DnaJ; upon interaction with the DnaJ-bound protein, DnaK hydrolyzes its bound ATP, resulting in the formation of a stable complex. GrpE releases ADP from DnaK; ATP binding to DnaK triggers the release of the substrate protein, thus completing the reaction cycle. Several rounds of ATP-dependent interactions between DnaJ, DnaK and GrpE are required for fully efficient folding.</text>
</comment>
<accession>A0A9D1RQ30</accession>
<dbReference type="InterPro" id="IPR013805">
    <property type="entry name" value="GrpE_CC"/>
</dbReference>
<dbReference type="InterPro" id="IPR009012">
    <property type="entry name" value="GrpE_head"/>
</dbReference>
<evidence type="ECO:0000313" key="7">
    <source>
        <dbReference type="EMBL" id="HIW92451.1"/>
    </source>
</evidence>
<evidence type="ECO:0000256" key="1">
    <source>
        <dbReference type="ARBA" id="ARBA00009054"/>
    </source>
</evidence>
<name>A0A9D1RQ30_9CORY</name>
<comment type="subunit">
    <text evidence="3">Homodimer.</text>
</comment>
<dbReference type="CDD" id="cd00446">
    <property type="entry name" value="GrpE"/>
    <property type="match status" value="1"/>
</dbReference>
<dbReference type="EMBL" id="DXGC01000105">
    <property type="protein sequence ID" value="HIW92451.1"/>
    <property type="molecule type" value="Genomic_DNA"/>
</dbReference>
<evidence type="ECO:0000256" key="4">
    <source>
        <dbReference type="RuleBase" id="RU004478"/>
    </source>
</evidence>
<evidence type="ECO:0000256" key="6">
    <source>
        <dbReference type="SAM" id="MobiDB-lite"/>
    </source>
</evidence>
<reference evidence="7" key="1">
    <citation type="journal article" date="2021" name="PeerJ">
        <title>Extensive microbial diversity within the chicken gut microbiome revealed by metagenomics and culture.</title>
        <authorList>
            <person name="Gilroy R."/>
            <person name="Ravi A."/>
            <person name="Getino M."/>
            <person name="Pursley I."/>
            <person name="Horton D.L."/>
            <person name="Alikhan N.F."/>
            <person name="Baker D."/>
            <person name="Gharbi K."/>
            <person name="Hall N."/>
            <person name="Watson M."/>
            <person name="Adriaenssens E.M."/>
            <person name="Foster-Nyarko E."/>
            <person name="Jarju S."/>
            <person name="Secka A."/>
            <person name="Antonio M."/>
            <person name="Oren A."/>
            <person name="Chaudhuri R.R."/>
            <person name="La Ragione R."/>
            <person name="Hildebrand F."/>
            <person name="Pallen M.J."/>
        </authorList>
    </citation>
    <scope>NUCLEOTIDE SEQUENCE</scope>
    <source>
        <strain evidence="7">CHK32-1732</strain>
    </source>
</reference>
<dbReference type="Gene3D" id="2.30.22.10">
    <property type="entry name" value="Head domain of nucleotide exchange factor GrpE"/>
    <property type="match status" value="1"/>
</dbReference>
<feature type="region of interest" description="Disordered" evidence="6">
    <location>
        <begin position="1"/>
        <end position="31"/>
    </location>
</feature>
<dbReference type="SUPFAM" id="SSF51064">
    <property type="entry name" value="Head domain of nucleotide exchange factor GrpE"/>
    <property type="match status" value="1"/>
</dbReference>
<dbReference type="Proteomes" id="UP000824190">
    <property type="component" value="Unassembled WGS sequence"/>
</dbReference>
<sequence>MTHPNSADPGDPAATDEEYTAPDLAETTPEEDAVIAADAADTADTTGDEVIDGEVTDALAEDTLAEEAATVTEATAAADAAADAAEEDVAEAEAAPEASPVEVELAERTADLQRVTAEYANYRKRTERDRVAIRESAKADTVAGLLPIRDDLDLAEQHGDLTGPLKAVADKLDSLFTSLKVETFGAEGDEFDPSQHEAVQDMSTGDDKAVGTVLRKGYRLGDRVMRTAMVVIADRQA</sequence>
<dbReference type="InterPro" id="IPR000740">
    <property type="entry name" value="GrpE"/>
</dbReference>
<dbReference type="GO" id="GO:0042803">
    <property type="term" value="F:protein homodimerization activity"/>
    <property type="evidence" value="ECO:0007669"/>
    <property type="project" value="InterPro"/>
</dbReference>
<gene>
    <name evidence="3 7" type="primary">grpE</name>
    <name evidence="7" type="ORF">H9870_12435</name>
</gene>
<dbReference type="PANTHER" id="PTHR21237">
    <property type="entry name" value="GRPE PROTEIN"/>
    <property type="match status" value="1"/>
</dbReference>
<keyword evidence="3" id="KW-0346">Stress response</keyword>
<keyword evidence="2 3" id="KW-0143">Chaperone</keyword>
<dbReference type="PANTHER" id="PTHR21237:SF23">
    <property type="entry name" value="GRPE PROTEIN HOMOLOG, MITOCHONDRIAL"/>
    <property type="match status" value="1"/>
</dbReference>
<dbReference type="AlphaFoldDB" id="A0A9D1RQ30"/>
<dbReference type="GO" id="GO:0051087">
    <property type="term" value="F:protein-folding chaperone binding"/>
    <property type="evidence" value="ECO:0007669"/>
    <property type="project" value="InterPro"/>
</dbReference>
<dbReference type="SUPFAM" id="SSF58014">
    <property type="entry name" value="Coiled-coil domain of nucleotide exchange factor GrpE"/>
    <property type="match status" value="1"/>
</dbReference>